<dbReference type="AlphaFoldDB" id="A0A8B3CP10"/>
<feature type="domain" description="HTH tetR-type" evidence="5">
    <location>
        <begin position="12"/>
        <end position="72"/>
    </location>
</feature>
<organism evidence="6 7">
    <name type="scientific">Leptospira stimsonii</name>
    <dbReference type="NCBI Taxonomy" id="2202203"/>
    <lineage>
        <taxon>Bacteria</taxon>
        <taxon>Pseudomonadati</taxon>
        <taxon>Spirochaetota</taxon>
        <taxon>Spirochaetia</taxon>
        <taxon>Leptospirales</taxon>
        <taxon>Leptospiraceae</taxon>
        <taxon>Leptospira</taxon>
    </lineage>
</organism>
<evidence type="ECO:0000256" key="1">
    <source>
        <dbReference type="ARBA" id="ARBA00023015"/>
    </source>
</evidence>
<dbReference type="PRINTS" id="PR00455">
    <property type="entry name" value="HTHTETR"/>
</dbReference>
<sequence length="212" mass="24804">MNEKSVRSVHSMKAREKIIQAADELFYERGFANTGVNDLLERSGVHKGSFYKYFREKGDVGLEYLRLRRERNAELFRTLTNRYPDFSQVVKAWVVLLRKEAKADRLKGCPFAMFANQTFSSPLSLDEKQFSDAKEQINEVVCDWEEIFSSYLRNTATSKKDTLSETEIQSFVRRIVILYEGSIQVYFMTGKEEYLKEFQESLLMLGKFYGRA</sequence>
<reference evidence="7" key="1">
    <citation type="submission" date="2018-05" db="EMBL/GenBank/DDBJ databases">
        <title>Leptospira yasudae sp. nov. and Leptospira stimsonii sp. nov., two pathogenic species of the genus Leptospira isolated from environmental sources.</title>
        <authorList>
            <person name="Casanovas-Massana A."/>
            <person name="Hamond C."/>
            <person name="Santos L.A."/>
            <person name="Hacker K.P."/>
            <person name="Balassiano I."/>
            <person name="Medeiros M.A."/>
            <person name="Reis M.G."/>
            <person name="Ko A.I."/>
            <person name="Wunder E.A."/>
        </authorList>
    </citation>
    <scope>NUCLEOTIDE SEQUENCE [LARGE SCALE GENOMIC DNA]</scope>
    <source>
        <strain evidence="7">AMB6-RJ</strain>
    </source>
</reference>
<accession>A0A8B3CP10</accession>
<evidence type="ECO:0000256" key="2">
    <source>
        <dbReference type="ARBA" id="ARBA00023125"/>
    </source>
</evidence>
<evidence type="ECO:0000256" key="3">
    <source>
        <dbReference type="ARBA" id="ARBA00023163"/>
    </source>
</evidence>
<proteinExistence type="predicted"/>
<name>A0A8B3CP10_9LEPT</name>
<dbReference type="Gene3D" id="1.10.357.10">
    <property type="entry name" value="Tetracycline Repressor, domain 2"/>
    <property type="match status" value="1"/>
</dbReference>
<gene>
    <name evidence="6" type="ORF">DLM78_20570</name>
</gene>
<keyword evidence="3" id="KW-0804">Transcription</keyword>
<dbReference type="SUPFAM" id="SSF46689">
    <property type="entry name" value="Homeodomain-like"/>
    <property type="match status" value="1"/>
</dbReference>
<dbReference type="InterPro" id="IPR009057">
    <property type="entry name" value="Homeodomain-like_sf"/>
</dbReference>
<dbReference type="PANTHER" id="PTHR47506">
    <property type="entry name" value="TRANSCRIPTIONAL REGULATORY PROTEIN"/>
    <property type="match status" value="1"/>
</dbReference>
<protein>
    <recommendedName>
        <fullName evidence="5">HTH tetR-type domain-containing protein</fullName>
    </recommendedName>
</protein>
<dbReference type="Pfam" id="PF00440">
    <property type="entry name" value="TetR_N"/>
    <property type="match status" value="1"/>
</dbReference>
<dbReference type="RefSeq" id="WP_118983638.1">
    <property type="nucleotide sequence ID" value="NZ_QHCS01000007.1"/>
</dbReference>
<keyword evidence="2 4" id="KW-0238">DNA-binding</keyword>
<evidence type="ECO:0000256" key="4">
    <source>
        <dbReference type="PROSITE-ProRule" id="PRU00335"/>
    </source>
</evidence>
<evidence type="ECO:0000259" key="5">
    <source>
        <dbReference type="PROSITE" id="PS50977"/>
    </source>
</evidence>
<keyword evidence="1" id="KW-0805">Transcription regulation</keyword>
<dbReference type="GO" id="GO:0003677">
    <property type="term" value="F:DNA binding"/>
    <property type="evidence" value="ECO:0007669"/>
    <property type="project" value="UniProtKB-UniRule"/>
</dbReference>
<feature type="DNA-binding region" description="H-T-H motif" evidence="4">
    <location>
        <begin position="35"/>
        <end position="54"/>
    </location>
</feature>
<dbReference type="PANTHER" id="PTHR47506:SF3">
    <property type="entry name" value="HTH-TYPE TRANSCRIPTIONAL REGULATOR LMRA"/>
    <property type="match status" value="1"/>
</dbReference>
<dbReference type="PROSITE" id="PS50977">
    <property type="entry name" value="HTH_TETR_2"/>
    <property type="match status" value="1"/>
</dbReference>
<comment type="caution">
    <text evidence="6">The sequence shown here is derived from an EMBL/GenBank/DDBJ whole genome shotgun (WGS) entry which is preliminary data.</text>
</comment>
<dbReference type="InterPro" id="IPR001647">
    <property type="entry name" value="HTH_TetR"/>
</dbReference>
<evidence type="ECO:0000313" key="6">
    <source>
        <dbReference type="EMBL" id="RHX83876.1"/>
    </source>
</evidence>
<evidence type="ECO:0000313" key="7">
    <source>
        <dbReference type="Proteomes" id="UP000266669"/>
    </source>
</evidence>
<dbReference type="Proteomes" id="UP000266669">
    <property type="component" value="Unassembled WGS sequence"/>
</dbReference>
<dbReference type="EMBL" id="QHCS01000007">
    <property type="protein sequence ID" value="RHX83876.1"/>
    <property type="molecule type" value="Genomic_DNA"/>
</dbReference>